<keyword evidence="2" id="KW-1133">Transmembrane helix</keyword>
<accession>A0A7S2XBQ2</accession>
<protein>
    <recommendedName>
        <fullName evidence="4">Transmembrane protein</fullName>
    </recommendedName>
</protein>
<organism evidence="3">
    <name type="scientific">Lotharella oceanica</name>
    <dbReference type="NCBI Taxonomy" id="641309"/>
    <lineage>
        <taxon>Eukaryota</taxon>
        <taxon>Sar</taxon>
        <taxon>Rhizaria</taxon>
        <taxon>Cercozoa</taxon>
        <taxon>Chlorarachniophyceae</taxon>
        <taxon>Lotharella</taxon>
    </lineage>
</organism>
<dbReference type="EMBL" id="HBHP01018513">
    <property type="protein sequence ID" value="CAD9767076.1"/>
    <property type="molecule type" value="Transcribed_RNA"/>
</dbReference>
<feature type="region of interest" description="Disordered" evidence="1">
    <location>
        <begin position="1"/>
        <end position="25"/>
    </location>
</feature>
<feature type="compositionally biased region" description="Basic and acidic residues" evidence="1">
    <location>
        <begin position="10"/>
        <end position="25"/>
    </location>
</feature>
<feature type="transmembrane region" description="Helical" evidence="2">
    <location>
        <begin position="62"/>
        <end position="81"/>
    </location>
</feature>
<reference evidence="3" key="1">
    <citation type="submission" date="2021-01" db="EMBL/GenBank/DDBJ databases">
        <authorList>
            <person name="Corre E."/>
            <person name="Pelletier E."/>
            <person name="Niang G."/>
            <person name="Scheremetjew M."/>
            <person name="Finn R."/>
            <person name="Kale V."/>
            <person name="Holt S."/>
            <person name="Cochrane G."/>
            <person name="Meng A."/>
            <person name="Brown T."/>
            <person name="Cohen L."/>
        </authorList>
    </citation>
    <scope>NUCLEOTIDE SEQUENCE</scope>
    <source>
        <strain evidence="3">CCMP622</strain>
    </source>
</reference>
<sequence>MSDGGKQTSRGRDMEKGKDPYEGGMDRGQMISMAVSVASGAVLGMVISFTVNCTLVEISVNAFFAVYFGVLFCLISGWMLYRVSTGEHPRPILLGSFSGLVMLAGLLCFFLESNWVVSLSRGAKVPLYSILGIAVTFALLFSIIDLVNYCYGSFSSVPGKALVETEMQVLLIVATATILGFLFGLVFGLLDVEDADYVNLRGALLQQERVCYPIGAVISAGAAAINQYLREKNSQEYQYESLRKDDVLDDDDF</sequence>
<name>A0A7S2XBQ2_9EUKA</name>
<gene>
    <name evidence="3" type="ORF">LSP00402_LOCUS11508</name>
</gene>
<feature type="transmembrane region" description="Helical" evidence="2">
    <location>
        <begin position="93"/>
        <end position="115"/>
    </location>
</feature>
<evidence type="ECO:0000313" key="3">
    <source>
        <dbReference type="EMBL" id="CAD9767076.1"/>
    </source>
</evidence>
<feature type="transmembrane region" description="Helical" evidence="2">
    <location>
        <begin position="127"/>
        <end position="148"/>
    </location>
</feature>
<feature type="transmembrane region" description="Helical" evidence="2">
    <location>
        <begin position="30"/>
        <end position="50"/>
    </location>
</feature>
<feature type="transmembrane region" description="Helical" evidence="2">
    <location>
        <begin position="169"/>
        <end position="190"/>
    </location>
</feature>
<evidence type="ECO:0000256" key="2">
    <source>
        <dbReference type="SAM" id="Phobius"/>
    </source>
</evidence>
<proteinExistence type="predicted"/>
<evidence type="ECO:0008006" key="4">
    <source>
        <dbReference type="Google" id="ProtNLM"/>
    </source>
</evidence>
<keyword evidence="2" id="KW-0472">Membrane</keyword>
<keyword evidence="2" id="KW-0812">Transmembrane</keyword>
<dbReference type="AlphaFoldDB" id="A0A7S2XBQ2"/>
<evidence type="ECO:0000256" key="1">
    <source>
        <dbReference type="SAM" id="MobiDB-lite"/>
    </source>
</evidence>
<feature type="transmembrane region" description="Helical" evidence="2">
    <location>
        <begin position="210"/>
        <end position="229"/>
    </location>
</feature>